<comment type="caution">
    <text evidence="1">The sequence shown here is derived from an EMBL/GenBank/DDBJ whole genome shotgun (WGS) entry which is preliminary data.</text>
</comment>
<dbReference type="EMBL" id="JASWJB010000003">
    <property type="protein sequence ID" value="KAK2616695.1"/>
    <property type="molecule type" value="Genomic_DNA"/>
</dbReference>
<proteinExistence type="predicted"/>
<name>A0AAJ0D1C5_9HYPO</name>
<keyword evidence="2" id="KW-1185">Reference proteome</keyword>
<reference evidence="1" key="1">
    <citation type="submission" date="2023-06" db="EMBL/GenBank/DDBJ databases">
        <title>Conoideocrella luteorostrata (Hypocreales: Clavicipitaceae), a potential biocontrol fungus for elongate hemlock scale in United States Christmas tree production areas.</title>
        <authorList>
            <person name="Barrett H."/>
            <person name="Lovett B."/>
            <person name="Macias A.M."/>
            <person name="Stajich J.E."/>
            <person name="Kasson M.T."/>
        </authorList>
    </citation>
    <scope>NUCLEOTIDE SEQUENCE</scope>
    <source>
        <strain evidence="1">ARSEF 14590</strain>
    </source>
</reference>
<dbReference type="PANTHER" id="PTHR42085">
    <property type="entry name" value="F-BOX DOMAIN-CONTAINING PROTEIN"/>
    <property type="match status" value="1"/>
</dbReference>
<gene>
    <name evidence="1" type="ORF">QQS21_000307</name>
</gene>
<protein>
    <submittedName>
        <fullName evidence="1">Uncharacterized protein</fullName>
    </submittedName>
</protein>
<accession>A0AAJ0D1C5</accession>
<dbReference type="Proteomes" id="UP001251528">
    <property type="component" value="Unassembled WGS sequence"/>
</dbReference>
<dbReference type="AlphaFoldDB" id="A0AAJ0D1C5"/>
<sequence length="593" mass="69287">MAPSPARRTTLLDLSSEIRRRIYLDAGIITGSNIELMPREPQTRVWCDETGDFHMLREKSLDITYSLLLVCKVVSAEVKALVFATNGIIVNKDHVDSGLDLLHSLADDICSGMRDLYVHLQVWGGISPDYIRQRRLPPKPLTLRTLNKWKEAITHILSRVKPNLLFLHIIFDVVNEDSQLVAVMEPVYHFPGVLKGFEVRYSLRRRPRFGLNKYTLTFMDKIQGSLARNIGKRDPKEPFRFLDLPAEIKRSVLLYTDLITPNHRVQWNHDNGFHIQYAPCECAPETISSSFSLDVPPQSRLDLPLHQTMESVRYEKTGLFCSRFTSGFFSRCSCWRPPRPLFLVCKAMYWDAIRVFYSMNRVVIPINGRPHGERDRNFDNVTIPTLCRLDCSRFFTRHMWPEALQYLRTIELVLPPVSLHTHLHPSEPVYLDWRAAIHHLSRFADIRSLKVIIFLTSKESLRDEGTEFRKKIYEGEYHKPTLLCTYTQLLDPLRQFTPQMQQFIIHLEWPWYWPARGLTYQTNDSDWEVPVRLVAIDKIDPFSRVEELETWLENYVVGIRPQNEAVDKTSVQASDWLLFAIDRQDDEYMQLAQ</sequence>
<organism evidence="1 2">
    <name type="scientific">Conoideocrella luteorostrata</name>
    <dbReference type="NCBI Taxonomy" id="1105319"/>
    <lineage>
        <taxon>Eukaryota</taxon>
        <taxon>Fungi</taxon>
        <taxon>Dikarya</taxon>
        <taxon>Ascomycota</taxon>
        <taxon>Pezizomycotina</taxon>
        <taxon>Sordariomycetes</taxon>
        <taxon>Hypocreomycetidae</taxon>
        <taxon>Hypocreales</taxon>
        <taxon>Clavicipitaceae</taxon>
        <taxon>Conoideocrella</taxon>
    </lineage>
</organism>
<evidence type="ECO:0000313" key="1">
    <source>
        <dbReference type="EMBL" id="KAK2616695.1"/>
    </source>
</evidence>
<dbReference type="PANTHER" id="PTHR42085:SF6">
    <property type="entry name" value="F-BOX DOMAIN-CONTAINING PROTEIN"/>
    <property type="match status" value="1"/>
</dbReference>
<evidence type="ECO:0000313" key="2">
    <source>
        <dbReference type="Proteomes" id="UP001251528"/>
    </source>
</evidence>
<dbReference type="InterPro" id="IPR038883">
    <property type="entry name" value="AN11006-like"/>
</dbReference>